<accession>A0A1V8TJE6</accession>
<dbReference type="InterPro" id="IPR000195">
    <property type="entry name" value="Rab-GAP-TBC_dom"/>
</dbReference>
<dbReference type="SUPFAM" id="SSF47923">
    <property type="entry name" value="Ypt/Rab-GAP domain of gyp1p"/>
    <property type="match status" value="2"/>
</dbReference>
<dbReference type="STRING" id="1507870.A0A1V8TJE6"/>
<proteinExistence type="predicted"/>
<feature type="compositionally biased region" description="Low complexity" evidence="1">
    <location>
        <begin position="793"/>
        <end position="812"/>
    </location>
</feature>
<evidence type="ECO:0000259" key="2">
    <source>
        <dbReference type="PROSITE" id="PS50011"/>
    </source>
</evidence>
<dbReference type="InterPro" id="IPR035969">
    <property type="entry name" value="Rab-GAP_TBC_sf"/>
</dbReference>
<dbReference type="Gene3D" id="3.30.200.20">
    <property type="entry name" value="Phosphorylase Kinase, domain 1"/>
    <property type="match status" value="1"/>
</dbReference>
<dbReference type="InParanoid" id="A0A1V8TJE6"/>
<feature type="compositionally biased region" description="Basic residues" evidence="1">
    <location>
        <begin position="468"/>
        <end position="477"/>
    </location>
</feature>
<dbReference type="Pfam" id="PF00069">
    <property type="entry name" value="Pkinase"/>
    <property type="match status" value="1"/>
</dbReference>
<reference evidence="5" key="1">
    <citation type="submission" date="2017-03" db="EMBL/GenBank/DDBJ databases">
        <title>Genomes of endolithic fungi from Antarctica.</title>
        <authorList>
            <person name="Coleine C."/>
            <person name="Masonjones S."/>
            <person name="Stajich J.E."/>
        </authorList>
    </citation>
    <scope>NUCLEOTIDE SEQUENCE [LARGE SCALE GENOMIC DNA]</scope>
    <source>
        <strain evidence="5">CCFEE 5527</strain>
    </source>
</reference>
<organism evidence="4 5">
    <name type="scientific">Cryoendolithus antarcticus</name>
    <dbReference type="NCBI Taxonomy" id="1507870"/>
    <lineage>
        <taxon>Eukaryota</taxon>
        <taxon>Fungi</taxon>
        <taxon>Dikarya</taxon>
        <taxon>Ascomycota</taxon>
        <taxon>Pezizomycotina</taxon>
        <taxon>Dothideomycetes</taxon>
        <taxon>Dothideomycetidae</taxon>
        <taxon>Cladosporiales</taxon>
        <taxon>Cladosporiaceae</taxon>
        <taxon>Cryoendolithus</taxon>
    </lineage>
</organism>
<feature type="compositionally biased region" description="Polar residues" evidence="1">
    <location>
        <begin position="426"/>
        <end position="462"/>
    </location>
</feature>
<feature type="region of interest" description="Disordered" evidence="1">
    <location>
        <begin position="361"/>
        <end position="490"/>
    </location>
</feature>
<comment type="caution">
    <text evidence="4">The sequence shown here is derived from an EMBL/GenBank/DDBJ whole genome shotgun (WGS) entry which is preliminary data.</text>
</comment>
<protein>
    <recommendedName>
        <fullName evidence="6">Protein kinase domain-containing protein</fullName>
    </recommendedName>
</protein>
<dbReference type="FunFam" id="1.10.8.270:FF:000023">
    <property type="entry name" value="TBC domain-containing protein C1778.09"/>
    <property type="match status" value="1"/>
</dbReference>
<feature type="compositionally biased region" description="Polar residues" evidence="1">
    <location>
        <begin position="698"/>
        <end position="726"/>
    </location>
</feature>
<dbReference type="PANTHER" id="PTHR47219:SF9">
    <property type="entry name" value="GTPASE ACTIVATING PROTEIN AND CENTROSOME-ASSOCIATED, ISOFORM B"/>
    <property type="match status" value="1"/>
</dbReference>
<dbReference type="PANTHER" id="PTHR47219">
    <property type="entry name" value="RAB GTPASE-ACTIVATING PROTEIN 1-LIKE"/>
    <property type="match status" value="1"/>
</dbReference>
<dbReference type="Gene3D" id="1.10.472.80">
    <property type="entry name" value="Ypt/Rab-GAP domain of gyp1p, domain 3"/>
    <property type="match status" value="1"/>
</dbReference>
<evidence type="ECO:0000256" key="1">
    <source>
        <dbReference type="SAM" id="MobiDB-lite"/>
    </source>
</evidence>
<dbReference type="Proteomes" id="UP000192596">
    <property type="component" value="Unassembled WGS sequence"/>
</dbReference>
<dbReference type="PROSITE" id="PS50086">
    <property type="entry name" value="TBC_RABGAP"/>
    <property type="match status" value="1"/>
</dbReference>
<dbReference type="PROSITE" id="PS50011">
    <property type="entry name" value="PROTEIN_KINASE_DOM"/>
    <property type="match status" value="1"/>
</dbReference>
<dbReference type="SMART" id="SM00164">
    <property type="entry name" value="TBC"/>
    <property type="match status" value="1"/>
</dbReference>
<dbReference type="InterPro" id="IPR050302">
    <property type="entry name" value="Rab_GAP_TBC_domain"/>
</dbReference>
<dbReference type="InterPro" id="IPR000719">
    <property type="entry name" value="Prot_kinase_dom"/>
</dbReference>
<dbReference type="GO" id="GO:0031267">
    <property type="term" value="F:small GTPase binding"/>
    <property type="evidence" value="ECO:0007669"/>
    <property type="project" value="TreeGrafter"/>
</dbReference>
<gene>
    <name evidence="4" type="ORF">B0A48_03232</name>
</gene>
<feature type="region of interest" description="Disordered" evidence="1">
    <location>
        <begin position="548"/>
        <end position="570"/>
    </location>
</feature>
<dbReference type="GO" id="GO:0005524">
    <property type="term" value="F:ATP binding"/>
    <property type="evidence" value="ECO:0007669"/>
    <property type="project" value="InterPro"/>
</dbReference>
<dbReference type="Gene3D" id="1.10.510.10">
    <property type="entry name" value="Transferase(Phosphotransferase) domain 1"/>
    <property type="match status" value="1"/>
</dbReference>
<name>A0A1V8TJE6_9PEZI</name>
<evidence type="ECO:0000313" key="4">
    <source>
        <dbReference type="EMBL" id="OQO11505.1"/>
    </source>
</evidence>
<sequence>MTIAAAVKATDASITLGEASKRAKAEEEAVRKQASSFDDYQQACMQFVARLTVASSGTLPQANAGARVPNDQIAETDLKIGRYINAQHHADGIYSEILKAQSPDDGRIVALKVTNPSMMNAPHDSIKEARILNTVKGPHIIELIETFRQAGDRFILVSPFYPLNLADLLDRGAPPLAAQRAILHDLFSGLAHIHALGIIHRDIKPSNVLLSSPTGPAYIADFGIAWSPNDPSSEPSDKKIIDVGTTCYRPPELLFGCENYGTKLDMWAAGCVAAQVVCLGAKTLFDAGDLGSELALIRSVFMTLGTPELEVWPGAVDLPDWGKMNFTKYAAKTWDEILPGIGQQAKAIVSRLVVYESSRRLSANESETGRPPVPVLSVGQHTAPGRTSALGEPSRPTTAPSAKTAFANAQRRRQLSNELKRDSGIAASTKSTTTETPASPGLKSSTVPTILVNNETISQLPTPATPTKRPRSPFARRKSSEQSQVRKVKSYDAPALQRIRSFRGIQTEIPSGDFGFGEGGEEDGMGLDFTKRGSLMFGGKRVNGDVEGESRVEEAMGGGREEVRGAEPVRREEAVPEMRVEEPLVAVELEGQERPRSEAPAVQSPDHSPVKSSSGQDENVVQNGGLVTGRRKPSIHMLQAAIHGGRMLSAEEISFSMRVRSMYEHGDENAATWYAPTNDVTIGSASPAHSTPVLGADSSDTTAAGSPVSNGPTSTRSESIRASYQKTPHELAGGIEDWEDVEHSSVDRFGFIVPKALGSRGSGQGQSFDGIHRVATGLRLAADKPRRERSMLRRGPSMARSSRSAPAPKDPANSIHTFHSNRSGSVRRSSFRSRGIRVADEAGNMLMPPPGLSAISEQRDETTDTAASRREAARNTKWQAMARPRPQADTIPGGGMLFDFDTSSPKLISRTWKGIPDRWRATAWHSFLSTSARKRGPHDSDASLIAQFRDLQTLNCADDVQIDCDVPRTISMHIMFRRRYRGGQRLLFRVLHAIALYSPETGYVQGMASLAATLLCYFDEERAFVMLVRLWQLRGLEQLFQPGLSGLMSALKEFETEWLRGGDVATRLNELGIDSTAYGTRWYLTLFNMSVPFPAQLRIWDVFMLLGDASPPSKGSDYGGADLDVLHATSAALIDATREIILDSDFEGGMKTLTSFVPVKDEDLLMRVARAEWKMRKRRG</sequence>
<dbReference type="OrthoDB" id="294251at2759"/>
<dbReference type="SMART" id="SM00220">
    <property type="entry name" value="S_TKc"/>
    <property type="match status" value="1"/>
</dbReference>
<dbReference type="SUPFAM" id="SSF56112">
    <property type="entry name" value="Protein kinase-like (PK-like)"/>
    <property type="match status" value="1"/>
</dbReference>
<evidence type="ECO:0000259" key="3">
    <source>
        <dbReference type="PROSITE" id="PS50086"/>
    </source>
</evidence>
<dbReference type="Gene3D" id="1.10.8.270">
    <property type="entry name" value="putative rabgap domain of human tbc1 domain family member 14 like domains"/>
    <property type="match status" value="1"/>
</dbReference>
<evidence type="ECO:0008006" key="6">
    <source>
        <dbReference type="Google" id="ProtNLM"/>
    </source>
</evidence>
<feature type="domain" description="Rab-GAP TBC" evidence="3">
    <location>
        <begin position="914"/>
        <end position="1107"/>
    </location>
</feature>
<feature type="domain" description="Protein kinase" evidence="2">
    <location>
        <begin position="83"/>
        <end position="376"/>
    </location>
</feature>
<dbReference type="AlphaFoldDB" id="A0A1V8TJE6"/>
<dbReference type="GO" id="GO:0004672">
    <property type="term" value="F:protein kinase activity"/>
    <property type="evidence" value="ECO:0007669"/>
    <property type="project" value="InterPro"/>
</dbReference>
<dbReference type="InterPro" id="IPR011009">
    <property type="entry name" value="Kinase-like_dom_sf"/>
</dbReference>
<dbReference type="GO" id="GO:0005096">
    <property type="term" value="F:GTPase activator activity"/>
    <property type="evidence" value="ECO:0007669"/>
    <property type="project" value="TreeGrafter"/>
</dbReference>
<evidence type="ECO:0000313" key="5">
    <source>
        <dbReference type="Proteomes" id="UP000192596"/>
    </source>
</evidence>
<feature type="region of interest" description="Disordered" evidence="1">
    <location>
        <begin position="873"/>
        <end position="892"/>
    </location>
</feature>
<keyword evidence="5" id="KW-1185">Reference proteome</keyword>
<dbReference type="EMBL" id="NAJO01000006">
    <property type="protein sequence ID" value="OQO11505.1"/>
    <property type="molecule type" value="Genomic_DNA"/>
</dbReference>
<feature type="region of interest" description="Disordered" evidence="1">
    <location>
        <begin position="684"/>
        <end position="726"/>
    </location>
</feature>
<dbReference type="InterPro" id="IPR008271">
    <property type="entry name" value="Ser/Thr_kinase_AS"/>
</dbReference>
<dbReference type="FunFam" id="1.10.472.80:FF:000055">
    <property type="entry name" value="TBC domain-containing protein C1778.09"/>
    <property type="match status" value="1"/>
</dbReference>
<feature type="region of interest" description="Disordered" evidence="1">
    <location>
        <begin position="786"/>
        <end position="833"/>
    </location>
</feature>
<feature type="compositionally biased region" description="Polar residues" evidence="1">
    <location>
        <begin position="610"/>
        <end position="622"/>
    </location>
</feature>
<dbReference type="Pfam" id="PF00566">
    <property type="entry name" value="RabGAP-TBC"/>
    <property type="match status" value="1"/>
</dbReference>
<feature type="region of interest" description="Disordered" evidence="1">
    <location>
        <begin position="589"/>
        <end position="628"/>
    </location>
</feature>
<dbReference type="PROSITE" id="PS00108">
    <property type="entry name" value="PROTEIN_KINASE_ST"/>
    <property type="match status" value="1"/>
</dbReference>